<organism evidence="4 5">
    <name type="scientific">Poriferisphaera corsica</name>
    <dbReference type="NCBI Taxonomy" id="2528020"/>
    <lineage>
        <taxon>Bacteria</taxon>
        <taxon>Pseudomonadati</taxon>
        <taxon>Planctomycetota</taxon>
        <taxon>Phycisphaerae</taxon>
        <taxon>Phycisphaerales</taxon>
        <taxon>Phycisphaeraceae</taxon>
        <taxon>Poriferisphaera</taxon>
    </lineage>
</organism>
<dbReference type="GO" id="GO:0005576">
    <property type="term" value="C:extracellular region"/>
    <property type="evidence" value="ECO:0007669"/>
    <property type="project" value="TreeGrafter"/>
</dbReference>
<accession>A0A517YSP1</accession>
<dbReference type="Gene3D" id="3.20.20.80">
    <property type="entry name" value="Glycosidases"/>
    <property type="match status" value="1"/>
</dbReference>
<dbReference type="PANTHER" id="PTHR31297:SF13">
    <property type="entry name" value="PUTATIVE-RELATED"/>
    <property type="match status" value="1"/>
</dbReference>
<dbReference type="InterPro" id="IPR001547">
    <property type="entry name" value="Glyco_hydro_5"/>
</dbReference>
<evidence type="ECO:0000313" key="4">
    <source>
        <dbReference type="EMBL" id="QDU33234.1"/>
    </source>
</evidence>
<dbReference type="EMBL" id="CP036425">
    <property type="protein sequence ID" value="QDU33234.1"/>
    <property type="molecule type" value="Genomic_DNA"/>
</dbReference>
<dbReference type="AlphaFoldDB" id="A0A517YSP1"/>
<dbReference type="SUPFAM" id="SSF51445">
    <property type="entry name" value="(Trans)glycosidases"/>
    <property type="match status" value="1"/>
</dbReference>
<name>A0A517YSP1_9BACT</name>
<dbReference type="Pfam" id="PF00150">
    <property type="entry name" value="Cellulase"/>
    <property type="match status" value="1"/>
</dbReference>
<dbReference type="GO" id="GO:0009251">
    <property type="term" value="P:glucan catabolic process"/>
    <property type="evidence" value="ECO:0007669"/>
    <property type="project" value="TreeGrafter"/>
</dbReference>
<dbReference type="GO" id="GO:0009986">
    <property type="term" value="C:cell surface"/>
    <property type="evidence" value="ECO:0007669"/>
    <property type="project" value="TreeGrafter"/>
</dbReference>
<dbReference type="KEGG" id="pcor:KS4_12790"/>
<evidence type="ECO:0000313" key="5">
    <source>
        <dbReference type="Proteomes" id="UP000317369"/>
    </source>
</evidence>
<dbReference type="GO" id="GO:0008810">
    <property type="term" value="F:cellulase activity"/>
    <property type="evidence" value="ECO:0007669"/>
    <property type="project" value="UniProtKB-EC"/>
</dbReference>
<evidence type="ECO:0000256" key="2">
    <source>
        <dbReference type="ARBA" id="ARBA00023295"/>
    </source>
</evidence>
<evidence type="ECO:0000259" key="3">
    <source>
        <dbReference type="Pfam" id="PF00150"/>
    </source>
</evidence>
<dbReference type="GO" id="GO:0008422">
    <property type="term" value="F:beta-glucosidase activity"/>
    <property type="evidence" value="ECO:0007669"/>
    <property type="project" value="TreeGrafter"/>
</dbReference>
<dbReference type="InterPro" id="IPR050386">
    <property type="entry name" value="Glycosyl_hydrolase_5"/>
</dbReference>
<reference evidence="4 5" key="1">
    <citation type="submission" date="2019-02" db="EMBL/GenBank/DDBJ databases">
        <title>Deep-cultivation of Planctomycetes and their phenomic and genomic characterization uncovers novel biology.</title>
        <authorList>
            <person name="Wiegand S."/>
            <person name="Jogler M."/>
            <person name="Boedeker C."/>
            <person name="Pinto D."/>
            <person name="Vollmers J."/>
            <person name="Rivas-Marin E."/>
            <person name="Kohn T."/>
            <person name="Peeters S.H."/>
            <person name="Heuer A."/>
            <person name="Rast P."/>
            <person name="Oberbeckmann S."/>
            <person name="Bunk B."/>
            <person name="Jeske O."/>
            <person name="Meyerdierks A."/>
            <person name="Storesund J.E."/>
            <person name="Kallscheuer N."/>
            <person name="Luecker S."/>
            <person name="Lage O.M."/>
            <person name="Pohl T."/>
            <person name="Merkel B.J."/>
            <person name="Hornburger P."/>
            <person name="Mueller R.-W."/>
            <person name="Bruemmer F."/>
            <person name="Labrenz M."/>
            <person name="Spormann A.M."/>
            <person name="Op den Camp H."/>
            <person name="Overmann J."/>
            <person name="Amann R."/>
            <person name="Jetten M.S.M."/>
            <person name="Mascher T."/>
            <person name="Medema M.H."/>
            <person name="Devos D.P."/>
            <person name="Kaster A.-K."/>
            <person name="Ovreas L."/>
            <person name="Rohde M."/>
            <person name="Galperin M.Y."/>
            <person name="Jogler C."/>
        </authorList>
    </citation>
    <scope>NUCLEOTIDE SEQUENCE [LARGE SCALE GENOMIC DNA]</scope>
    <source>
        <strain evidence="4 5">KS4</strain>
    </source>
</reference>
<keyword evidence="1 4" id="KW-0378">Hydrolase</keyword>
<dbReference type="Proteomes" id="UP000317369">
    <property type="component" value="Chromosome"/>
</dbReference>
<proteinExistence type="predicted"/>
<gene>
    <name evidence="4" type="primary">celC</name>
    <name evidence="4" type="ORF">KS4_12790</name>
</gene>
<protein>
    <submittedName>
        <fullName evidence="4">Endoglucanase C</fullName>
        <ecNumber evidence="4">3.2.1.4</ecNumber>
    </submittedName>
</protein>
<dbReference type="Gene3D" id="2.60.120.260">
    <property type="entry name" value="Galactose-binding domain-like"/>
    <property type="match status" value="1"/>
</dbReference>
<dbReference type="InterPro" id="IPR017853">
    <property type="entry name" value="GH"/>
</dbReference>
<evidence type="ECO:0000256" key="1">
    <source>
        <dbReference type="ARBA" id="ARBA00022801"/>
    </source>
</evidence>
<dbReference type="PANTHER" id="PTHR31297">
    <property type="entry name" value="GLUCAN ENDO-1,6-BETA-GLUCOSIDASE B"/>
    <property type="match status" value="1"/>
</dbReference>
<dbReference type="RefSeq" id="WP_200761625.1">
    <property type="nucleotide sequence ID" value="NZ_CP036425.1"/>
</dbReference>
<keyword evidence="2 4" id="KW-0326">Glycosidase</keyword>
<keyword evidence="5" id="KW-1185">Reference proteome</keyword>
<feature type="domain" description="Glycoside hydrolase family 5" evidence="3">
    <location>
        <begin position="104"/>
        <end position="354"/>
    </location>
</feature>
<sequence>MSIKKHIGIVIGCLTLVSVLSVPVLAKAEPMEKLRIDGQYFVDGEGEMVALKGVNLGNWFLIEPWMFGVGEVNDHYGFWKKLSDRFGEDKVDALKEVHYANWITPRDFEGIKTFGFNVVRVPFHFERLETKAQDGTLREDAFKWLDKAVDMAEDAGLYVILDMHAVPGGQSVDAPSGRIGENNLWTDVKAQKRAASMWRAIAERYGKRGVIAAYDVMNEPWSDFTSDNRDDLVKITGMIHDAIREVDRDTLIWAAGSLRGVDFYGKPAERGWVNVGYTEHHYPGLFGGEPTVETHAKNLAYGLMGLDKMLAEKNVPYLIGEFNVVFDLVNNGALMRKYYDEYGKRGWAATMWSYKLVKSGGGIEPDGWYLSTNADAMRFPELETGSYDEFYELFGSWSSMPMALDEVLRERLTEKNPAPLNLPEYPVRREAPNQALAGWKSVEIGGAVKGGLEKLADGTMAVYGGGRDIWTNHDEFRYVYRPVNQRFAYHTVIESLEDIDQYTKSGLMLRSGAGDDAAMLLLHVFPNGEVVLARREKDGVNATEERLDYGQFPTGLSMSRDGDVVTIGYTNQAGKWIYREVKVPDGVKAKSMFGVATMSHRAGLLAKSVYQPIREGEPNQGIDRKIRRGENLLSNAGFEEAKNKQSDSDQAKQWDRWGQWMNRAEAKQAGADGKYALVYFHNRIPDGGNSGTWQDMKQAKPGQKYEFSVDAKMVDATSKKYLPKNVEVQFEGVDADGRSRLISKRNYRIETIYNSQDWMNLSVQGVANQEIVRVLIVVSPNEEDRRVGHLVFDNAQLVEINQ</sequence>
<dbReference type="EC" id="3.2.1.4" evidence="4"/>